<evidence type="ECO:0000313" key="2">
    <source>
        <dbReference type="Proteomes" id="UP000620124"/>
    </source>
</evidence>
<dbReference type="Proteomes" id="UP000620124">
    <property type="component" value="Unassembled WGS sequence"/>
</dbReference>
<organism evidence="1 2">
    <name type="scientific">Mycena venus</name>
    <dbReference type="NCBI Taxonomy" id="2733690"/>
    <lineage>
        <taxon>Eukaryota</taxon>
        <taxon>Fungi</taxon>
        <taxon>Dikarya</taxon>
        <taxon>Basidiomycota</taxon>
        <taxon>Agaricomycotina</taxon>
        <taxon>Agaricomycetes</taxon>
        <taxon>Agaricomycetidae</taxon>
        <taxon>Agaricales</taxon>
        <taxon>Marasmiineae</taxon>
        <taxon>Mycenaceae</taxon>
        <taxon>Mycena</taxon>
    </lineage>
</organism>
<dbReference type="EMBL" id="JACAZI010000014">
    <property type="protein sequence ID" value="KAF7344943.1"/>
    <property type="molecule type" value="Genomic_DNA"/>
</dbReference>
<dbReference type="OrthoDB" id="2745898at2759"/>
<comment type="caution">
    <text evidence="1">The sequence shown here is derived from an EMBL/GenBank/DDBJ whole genome shotgun (WGS) entry which is preliminary data.</text>
</comment>
<gene>
    <name evidence="1" type="ORF">MVEN_01656900</name>
</gene>
<sequence>MRDFPQELVDLIIDDVAATTNTRDIGTCGWVCRRWLPRSRMRLFSCLTIWNALPRDNRKKAFFDTAPATTQSFLDLADASLIPILPLVRKLNINVVLHGPWPLEQDMIHTHVSRFGASLTRFKLRLPTNLPLHYHILADLLSGLPFLEELQIRLETFGVGIVDPQNALPPATFPPSLHTLDIELHQGTSLFFR</sequence>
<name>A0A8H6XND5_9AGAR</name>
<keyword evidence="2" id="KW-1185">Reference proteome</keyword>
<dbReference type="AlphaFoldDB" id="A0A8H6XND5"/>
<protein>
    <submittedName>
        <fullName evidence="1">Uncharacterized protein</fullName>
    </submittedName>
</protein>
<proteinExistence type="predicted"/>
<accession>A0A8H6XND5</accession>
<evidence type="ECO:0000313" key="1">
    <source>
        <dbReference type="EMBL" id="KAF7344943.1"/>
    </source>
</evidence>
<reference evidence="1" key="1">
    <citation type="submission" date="2020-05" db="EMBL/GenBank/DDBJ databases">
        <title>Mycena genomes resolve the evolution of fungal bioluminescence.</title>
        <authorList>
            <person name="Tsai I.J."/>
        </authorList>
    </citation>
    <scope>NUCLEOTIDE SEQUENCE</scope>
    <source>
        <strain evidence="1">CCC161011</strain>
    </source>
</reference>